<reference evidence="2" key="1">
    <citation type="submission" date="2022-03" db="EMBL/GenBank/DDBJ databases">
        <authorList>
            <person name="Lindestad O."/>
        </authorList>
    </citation>
    <scope>NUCLEOTIDE SEQUENCE</scope>
</reference>
<accession>A0A8S4QHG7</accession>
<protein>
    <submittedName>
        <fullName evidence="2">Jg26659 protein</fullName>
    </submittedName>
</protein>
<feature type="compositionally biased region" description="Basic and acidic residues" evidence="1">
    <location>
        <begin position="8"/>
        <end position="17"/>
    </location>
</feature>
<name>A0A8S4QHG7_9NEOP</name>
<feature type="region of interest" description="Disordered" evidence="1">
    <location>
        <begin position="1"/>
        <end position="46"/>
    </location>
</feature>
<sequence>MSNYGLWNKEDVPDPHMKTALSSEWTLKSPRSSPRSSSPPPSSRAGEAIFNKYNDLINSRTNMTTDAKQVIEPLEKPFDFFDDEEFAFGINLLKNNVACVGENITKLIQM</sequence>
<dbReference type="EMBL" id="CAKXAJ010003183">
    <property type="protein sequence ID" value="CAH2208340.1"/>
    <property type="molecule type" value="Genomic_DNA"/>
</dbReference>
<dbReference type="AlphaFoldDB" id="A0A8S4QHG7"/>
<organism evidence="2 3">
    <name type="scientific">Pararge aegeria aegeria</name>
    <dbReference type="NCBI Taxonomy" id="348720"/>
    <lineage>
        <taxon>Eukaryota</taxon>
        <taxon>Metazoa</taxon>
        <taxon>Ecdysozoa</taxon>
        <taxon>Arthropoda</taxon>
        <taxon>Hexapoda</taxon>
        <taxon>Insecta</taxon>
        <taxon>Pterygota</taxon>
        <taxon>Neoptera</taxon>
        <taxon>Endopterygota</taxon>
        <taxon>Lepidoptera</taxon>
        <taxon>Glossata</taxon>
        <taxon>Ditrysia</taxon>
        <taxon>Papilionoidea</taxon>
        <taxon>Nymphalidae</taxon>
        <taxon>Satyrinae</taxon>
        <taxon>Satyrini</taxon>
        <taxon>Parargina</taxon>
        <taxon>Pararge</taxon>
    </lineage>
</organism>
<proteinExistence type="predicted"/>
<feature type="non-terminal residue" evidence="2">
    <location>
        <position position="110"/>
    </location>
</feature>
<gene>
    <name evidence="2" type="primary">jg26659</name>
    <name evidence="2" type="ORF">PAEG_LOCUS956</name>
</gene>
<dbReference type="Proteomes" id="UP000838756">
    <property type="component" value="Unassembled WGS sequence"/>
</dbReference>
<evidence type="ECO:0000313" key="3">
    <source>
        <dbReference type="Proteomes" id="UP000838756"/>
    </source>
</evidence>
<dbReference type="OrthoDB" id="198787at2759"/>
<keyword evidence="3" id="KW-1185">Reference proteome</keyword>
<evidence type="ECO:0000313" key="2">
    <source>
        <dbReference type="EMBL" id="CAH2208340.1"/>
    </source>
</evidence>
<comment type="caution">
    <text evidence="2">The sequence shown here is derived from an EMBL/GenBank/DDBJ whole genome shotgun (WGS) entry which is preliminary data.</text>
</comment>
<evidence type="ECO:0000256" key="1">
    <source>
        <dbReference type="SAM" id="MobiDB-lite"/>
    </source>
</evidence>